<organism evidence="2 3">
    <name type="scientific">Streptomyces globisporus</name>
    <dbReference type="NCBI Taxonomy" id="1908"/>
    <lineage>
        <taxon>Bacteria</taxon>
        <taxon>Bacillati</taxon>
        <taxon>Actinomycetota</taxon>
        <taxon>Actinomycetes</taxon>
        <taxon>Kitasatosporales</taxon>
        <taxon>Streptomycetaceae</taxon>
        <taxon>Streptomyces</taxon>
    </lineage>
</organism>
<comment type="caution">
    <text evidence="2">The sequence shown here is derived from an EMBL/GenBank/DDBJ whole genome shotgun (WGS) entry which is preliminary data.</text>
</comment>
<dbReference type="EMBL" id="QWFA01000134">
    <property type="protein sequence ID" value="ROV66205.1"/>
    <property type="molecule type" value="Genomic_DNA"/>
</dbReference>
<keyword evidence="1" id="KW-0812">Transmembrane</keyword>
<evidence type="ECO:0000313" key="2">
    <source>
        <dbReference type="EMBL" id="ROV66205.1"/>
    </source>
</evidence>
<proteinExistence type="predicted"/>
<keyword evidence="1" id="KW-1133">Transmembrane helix</keyword>
<feature type="transmembrane region" description="Helical" evidence="1">
    <location>
        <begin position="48"/>
        <end position="66"/>
    </location>
</feature>
<reference evidence="2 3" key="1">
    <citation type="submission" date="2018-08" db="EMBL/GenBank/DDBJ databases">
        <title>Streptomyces globisporus 1912-4Crt, whole genome shotgun sequence.</title>
        <authorList>
            <person name="Matselyukh B."/>
        </authorList>
    </citation>
    <scope>NUCLEOTIDE SEQUENCE [LARGE SCALE GENOMIC DNA]</scope>
    <source>
        <strain evidence="2 3">1912-4Crt</strain>
    </source>
</reference>
<evidence type="ECO:0000256" key="1">
    <source>
        <dbReference type="SAM" id="Phobius"/>
    </source>
</evidence>
<dbReference type="RefSeq" id="WP_118905010.1">
    <property type="nucleotide sequence ID" value="NZ_QWFA01000134.1"/>
</dbReference>
<name>A0A423UV29_STRGL</name>
<accession>A0A423UV29</accession>
<dbReference type="AlphaFoldDB" id="A0A423UV29"/>
<sequence>METSDGDAVAADTDRAEGVEFVYKPTVGDFEEALRAWALRTGAGRFQAFAVPVVSVVVLAVFGVVFGLSAPVLILALVVCAAFVSWGTLRSLRTQARRMFSIVEPYGRCRMVADEHGAVSTGERVSFTVDWAVHREYLETARLFVLLGGESSAGVAVLPKRGAQGPEDVERLRAILGRNLKRL</sequence>
<evidence type="ECO:0000313" key="3">
    <source>
        <dbReference type="Proteomes" id="UP000285596"/>
    </source>
</evidence>
<feature type="transmembrane region" description="Helical" evidence="1">
    <location>
        <begin position="72"/>
        <end position="89"/>
    </location>
</feature>
<dbReference type="Proteomes" id="UP000285596">
    <property type="component" value="Unassembled WGS sequence"/>
</dbReference>
<keyword evidence="1" id="KW-0472">Membrane</keyword>
<protein>
    <recommendedName>
        <fullName evidence="4">YcxB family protein</fullName>
    </recommendedName>
</protein>
<gene>
    <name evidence="2" type="ORF">D3105_23310</name>
</gene>
<evidence type="ECO:0008006" key="4">
    <source>
        <dbReference type="Google" id="ProtNLM"/>
    </source>
</evidence>